<keyword evidence="1 7" id="KW-0808">Transferase</keyword>
<dbReference type="EnsemblBacteria" id="AAK76049">
    <property type="protein sequence ID" value="AAK76049"/>
    <property type="gene ID" value="SP_1982"/>
</dbReference>
<dbReference type="EMBL" id="AE005672">
    <property type="protein sequence ID" value="AAK76049.1"/>
    <property type="molecule type" value="Genomic_DNA"/>
</dbReference>
<dbReference type="GO" id="GO:0005524">
    <property type="term" value="F:ATP binding"/>
    <property type="evidence" value="ECO:0007669"/>
    <property type="project" value="UniProtKB-KW"/>
</dbReference>
<dbReference type="SUPFAM" id="SSF63999">
    <property type="entry name" value="Thiamin pyrophosphokinase, catalytic domain"/>
    <property type="match status" value="1"/>
</dbReference>
<keyword evidence="3" id="KW-0418">Kinase</keyword>
<keyword evidence="4" id="KW-0067">ATP-binding</keyword>
<dbReference type="InterPro" id="IPR007371">
    <property type="entry name" value="TPK_catalytic"/>
</dbReference>
<dbReference type="PhylomeDB" id="A0A0H2URX8"/>
<dbReference type="PANTHER" id="PTHR41299">
    <property type="entry name" value="THIAMINE PYROPHOSPHOKINASE"/>
    <property type="match status" value="1"/>
</dbReference>
<dbReference type="Gene3D" id="3.40.50.10240">
    <property type="entry name" value="Thiamin pyrophosphokinase, catalytic domain"/>
    <property type="match status" value="1"/>
</dbReference>
<dbReference type="GO" id="GO:0006772">
    <property type="term" value="P:thiamine metabolic process"/>
    <property type="evidence" value="ECO:0007669"/>
    <property type="project" value="UniProtKB-UniRule"/>
</dbReference>
<dbReference type="InterPro" id="IPR006282">
    <property type="entry name" value="Thi_PPkinase"/>
</dbReference>
<dbReference type="SMART" id="SM00983">
    <property type="entry name" value="TPK_B1_binding"/>
    <property type="match status" value="1"/>
</dbReference>
<proteinExistence type="predicted"/>
<evidence type="ECO:0000259" key="6">
    <source>
        <dbReference type="SMART" id="SM00983"/>
    </source>
</evidence>
<evidence type="ECO:0000256" key="5">
    <source>
        <dbReference type="NCBIfam" id="TIGR01378"/>
    </source>
</evidence>
<evidence type="ECO:0000313" key="7">
    <source>
        <dbReference type="EMBL" id="AAK76049.1"/>
    </source>
</evidence>
<evidence type="ECO:0000256" key="4">
    <source>
        <dbReference type="ARBA" id="ARBA00022840"/>
    </source>
</evidence>
<keyword evidence="8" id="KW-1185">Reference proteome</keyword>
<evidence type="ECO:0000256" key="1">
    <source>
        <dbReference type="ARBA" id="ARBA00022679"/>
    </source>
</evidence>
<dbReference type="PaxDb" id="170187-SP_1982"/>
<dbReference type="GO" id="GO:0004788">
    <property type="term" value="F:thiamine diphosphokinase activity"/>
    <property type="evidence" value="ECO:0007669"/>
    <property type="project" value="UniProtKB-UniRule"/>
</dbReference>
<dbReference type="CDD" id="cd07995">
    <property type="entry name" value="TPK"/>
    <property type="match status" value="1"/>
</dbReference>
<accession>A0A0H2URX8</accession>
<dbReference type="GO" id="GO:0009229">
    <property type="term" value="P:thiamine diphosphate biosynthetic process"/>
    <property type="evidence" value="ECO:0007669"/>
    <property type="project" value="InterPro"/>
</dbReference>
<dbReference type="GO" id="GO:0030975">
    <property type="term" value="F:thiamine binding"/>
    <property type="evidence" value="ECO:0007669"/>
    <property type="project" value="InterPro"/>
</dbReference>
<reference evidence="7 8" key="1">
    <citation type="journal article" date="2001" name="Science">
        <title>Complete genome sequence of a virulent isolate of Streptococcus pneumoniae.</title>
        <authorList>
            <person name="Tettelin H."/>
            <person name="Nelson K.E."/>
            <person name="Paulsen I.T."/>
            <person name="Eisen J.A."/>
            <person name="Read T.D."/>
            <person name="Peterson S."/>
            <person name="Heidelberg J."/>
            <person name="DeBoy R.T."/>
            <person name="Haft D.H."/>
            <person name="Dodson R.J."/>
            <person name="Durkin A.S."/>
            <person name="Gwinn M."/>
            <person name="Kolonay J.F."/>
            <person name="Nelson W.C."/>
            <person name="Peterson J.D."/>
            <person name="Umayam L.A."/>
            <person name="White O."/>
            <person name="Salzberg S.L."/>
            <person name="Lewis M.R."/>
            <person name="Radune D."/>
            <person name="Holtzapple E."/>
            <person name="Khouri H."/>
            <person name="Wolf A.M."/>
            <person name="Utterback T.R."/>
            <person name="Hansen C.L."/>
            <person name="McDonald L.A."/>
            <person name="Feldblyum T.V."/>
            <person name="Angiuoli S."/>
            <person name="Dickinson T."/>
            <person name="Hickey E.K."/>
            <person name="Holt I.E."/>
            <person name="Loftus B.J."/>
            <person name="Yang F."/>
            <person name="Smith H.O."/>
            <person name="Venter J.C."/>
            <person name="Dougherty B.A."/>
            <person name="Morrison D.A."/>
            <person name="Hollingshead S.K."/>
            <person name="Fraser C.M."/>
        </authorList>
    </citation>
    <scope>NUCLEOTIDE SEQUENCE [LARGE SCALE GENOMIC DNA]</scope>
    <source>
        <strain evidence="8">ATCC BAA-334 / TIGR4</strain>
    </source>
</reference>
<dbReference type="InterPro" id="IPR036759">
    <property type="entry name" value="TPK_catalytic_sf"/>
</dbReference>
<name>A0A0H2URX8_STRPN</name>
<evidence type="ECO:0000313" key="8">
    <source>
        <dbReference type="Proteomes" id="UP000000585"/>
    </source>
</evidence>
<gene>
    <name evidence="7" type="ordered locus">SP_1982</name>
</gene>
<dbReference type="InterPro" id="IPR053149">
    <property type="entry name" value="TPK"/>
</dbReference>
<evidence type="ECO:0000256" key="3">
    <source>
        <dbReference type="ARBA" id="ARBA00022777"/>
    </source>
</evidence>
<dbReference type="Proteomes" id="UP000000585">
    <property type="component" value="Chromosome"/>
</dbReference>
<dbReference type="EC" id="2.7.6.2" evidence="5"/>
<feature type="domain" description="Thiamin pyrophosphokinase thiamin-binding" evidence="6">
    <location>
        <begin position="156"/>
        <end position="219"/>
    </location>
</feature>
<keyword evidence="2" id="KW-0547">Nucleotide-binding</keyword>
<dbReference type="Pfam" id="PF04265">
    <property type="entry name" value="TPK_B1_binding"/>
    <property type="match status" value="1"/>
</dbReference>
<dbReference type="InterPro" id="IPR007373">
    <property type="entry name" value="Thiamin_PyroPKinase_B1-bd"/>
</dbReference>
<dbReference type="PANTHER" id="PTHR41299:SF1">
    <property type="entry name" value="THIAMINE PYROPHOSPHOKINASE"/>
    <property type="match status" value="1"/>
</dbReference>
<dbReference type="GO" id="GO:0016301">
    <property type="term" value="F:kinase activity"/>
    <property type="evidence" value="ECO:0007669"/>
    <property type="project" value="UniProtKB-KW"/>
</dbReference>
<dbReference type="eggNOG" id="COG1564">
    <property type="taxonomic scope" value="Bacteria"/>
</dbReference>
<dbReference type="Pfam" id="PF04263">
    <property type="entry name" value="TPK_catalytic"/>
    <property type="match status" value="1"/>
</dbReference>
<dbReference type="NCBIfam" id="TIGR01378">
    <property type="entry name" value="thi_PPkinase"/>
    <property type="match status" value="1"/>
</dbReference>
<dbReference type="KEGG" id="spn:SP_1982"/>
<organism evidence="7 8">
    <name type="scientific">Streptococcus pneumoniae serotype 4 (strain ATCC BAA-334 / TIGR4)</name>
    <dbReference type="NCBI Taxonomy" id="170187"/>
    <lineage>
        <taxon>Bacteria</taxon>
        <taxon>Bacillati</taxon>
        <taxon>Bacillota</taxon>
        <taxon>Bacilli</taxon>
        <taxon>Lactobacillales</taxon>
        <taxon>Streptococcaceae</taxon>
        <taxon>Streptococcus</taxon>
    </lineage>
</organism>
<protein>
    <recommendedName>
        <fullName evidence="5">Thiamine diphosphokinase</fullName>
        <ecNumber evidence="5">2.7.6.2</ecNumber>
    </recommendedName>
</protein>
<sequence length="227" mass="25906">MSLREKSMSEYKLSENNWTRVAVFAGGNRGHYRTDFDAFVGVDRGSLWVLEEDLPLALAVGDFDSVTEEERQVIQKGAQYFVQARPEKDDTDLELALLTIFEQNPQAQVTIFGALGGRIDHMLANVFLPSNPKLAPYMHQIEIEDGQNLITYCPEGISQLEPRSDYDYLAFMPVRDSQLTILGAKYELTEENFFFKKVYASNEYIDREVSVTCPDGYVVVLHSKDRR</sequence>
<dbReference type="AlphaFoldDB" id="A0A0H2URX8"/>
<evidence type="ECO:0000256" key="2">
    <source>
        <dbReference type="ARBA" id="ARBA00022741"/>
    </source>
</evidence>